<keyword evidence="2" id="KW-0812">Transmembrane</keyword>
<dbReference type="EMBL" id="FODT01000004">
    <property type="protein sequence ID" value="SEO68883.1"/>
    <property type="molecule type" value="Genomic_DNA"/>
</dbReference>
<feature type="region of interest" description="Disordered" evidence="1">
    <location>
        <begin position="37"/>
        <end position="71"/>
    </location>
</feature>
<accession>A0A1H8RSG3</accession>
<organism evidence="3 4">
    <name type="scientific">Rhodopseudomonas pseudopalustris</name>
    <dbReference type="NCBI Taxonomy" id="1513892"/>
    <lineage>
        <taxon>Bacteria</taxon>
        <taxon>Pseudomonadati</taxon>
        <taxon>Pseudomonadota</taxon>
        <taxon>Alphaproteobacteria</taxon>
        <taxon>Hyphomicrobiales</taxon>
        <taxon>Nitrobacteraceae</taxon>
        <taxon>Rhodopseudomonas</taxon>
    </lineage>
</organism>
<protein>
    <submittedName>
        <fullName evidence="3">Uncharacterized protein</fullName>
    </submittedName>
</protein>
<keyword evidence="2" id="KW-0472">Membrane</keyword>
<feature type="transmembrane region" description="Helical" evidence="2">
    <location>
        <begin position="15"/>
        <end position="33"/>
    </location>
</feature>
<name>A0A1H8RSG3_9BRAD</name>
<evidence type="ECO:0000313" key="3">
    <source>
        <dbReference type="EMBL" id="SEO68883.1"/>
    </source>
</evidence>
<sequence length="71" mass="8204">MQQHDNREETMSIEWLWGIGLLVLPAAMAYAVMRNRNRTAAEKQRTDTATKEVYRAQEREDTGQPLPGDRT</sequence>
<proteinExistence type="predicted"/>
<feature type="compositionally biased region" description="Basic and acidic residues" evidence="1">
    <location>
        <begin position="39"/>
        <end position="62"/>
    </location>
</feature>
<keyword evidence="4" id="KW-1185">Reference proteome</keyword>
<dbReference type="AlphaFoldDB" id="A0A1H8RSG3"/>
<evidence type="ECO:0000256" key="2">
    <source>
        <dbReference type="SAM" id="Phobius"/>
    </source>
</evidence>
<dbReference type="Proteomes" id="UP000199615">
    <property type="component" value="Unassembled WGS sequence"/>
</dbReference>
<evidence type="ECO:0000256" key="1">
    <source>
        <dbReference type="SAM" id="MobiDB-lite"/>
    </source>
</evidence>
<gene>
    <name evidence="3" type="ORF">SAMN05444123_10466</name>
</gene>
<reference evidence="4" key="1">
    <citation type="submission" date="2016-10" db="EMBL/GenBank/DDBJ databases">
        <authorList>
            <person name="Varghese N."/>
            <person name="Submissions S."/>
        </authorList>
    </citation>
    <scope>NUCLEOTIDE SEQUENCE [LARGE SCALE GENOMIC DNA]</scope>
    <source>
        <strain evidence="4">DSM 123</strain>
    </source>
</reference>
<evidence type="ECO:0000313" key="4">
    <source>
        <dbReference type="Proteomes" id="UP000199615"/>
    </source>
</evidence>
<keyword evidence="2" id="KW-1133">Transmembrane helix</keyword>